<dbReference type="SUPFAM" id="SSF53474">
    <property type="entry name" value="alpha/beta-Hydrolases"/>
    <property type="match status" value="1"/>
</dbReference>
<feature type="domain" description="Alpha/beta hydrolase fold-3" evidence="2">
    <location>
        <begin position="61"/>
        <end position="266"/>
    </location>
</feature>
<dbReference type="PANTHER" id="PTHR48081:SF8">
    <property type="entry name" value="ALPHA_BETA HYDROLASE FOLD-3 DOMAIN-CONTAINING PROTEIN-RELATED"/>
    <property type="match status" value="1"/>
</dbReference>
<keyword evidence="4" id="KW-1185">Reference proteome</keyword>
<keyword evidence="1" id="KW-0378">Hydrolase</keyword>
<dbReference type="GO" id="GO:0016787">
    <property type="term" value="F:hydrolase activity"/>
    <property type="evidence" value="ECO:0007669"/>
    <property type="project" value="UniProtKB-KW"/>
</dbReference>
<sequence length="294" mass="31872">MHCRQEGPVEPVHSVEDRTIPGPACQIPIRIYRPQPDSKQPLSALVYYHGLGVEIMWLRAGGGFTMWGLDTHDSLCRALANSVPCVVVSVAYRLAPEHQFPAGLEDCYAALQWVTQNAAAIGATSGLVAVGGDSAGGNLTAGVTLLARDGGIRIAFQLLYYPVVGLPEDGRVWPSRLEFWALGSEALLLEEDEQFLFQSYAPSTAQQTDARFRLMAADPHGLPPALVLTCGVDSLRDEGQAYAEKLKAAGVPVEFKLFSDTFHSFLHFPHLAQTKQALVLSQQALRKAFGIVCT</sequence>
<comment type="caution">
    <text evidence="3">The sequence shown here is derived from an EMBL/GenBank/DDBJ whole genome shotgun (WGS) entry which is preliminary data.</text>
</comment>
<dbReference type="InterPro" id="IPR013094">
    <property type="entry name" value="AB_hydrolase_3"/>
</dbReference>
<dbReference type="Gene3D" id="3.40.50.1820">
    <property type="entry name" value="alpha/beta hydrolase"/>
    <property type="match status" value="1"/>
</dbReference>
<dbReference type="EMBL" id="CAUYUE010000015">
    <property type="protein sequence ID" value="CAK0786813.1"/>
    <property type="molecule type" value="Genomic_DNA"/>
</dbReference>
<dbReference type="Pfam" id="PF07859">
    <property type="entry name" value="Abhydrolase_3"/>
    <property type="match status" value="1"/>
</dbReference>
<organism evidence="3 4">
    <name type="scientific">Coccomyxa viridis</name>
    <dbReference type="NCBI Taxonomy" id="1274662"/>
    <lineage>
        <taxon>Eukaryota</taxon>
        <taxon>Viridiplantae</taxon>
        <taxon>Chlorophyta</taxon>
        <taxon>core chlorophytes</taxon>
        <taxon>Trebouxiophyceae</taxon>
        <taxon>Trebouxiophyceae incertae sedis</taxon>
        <taxon>Coccomyxaceae</taxon>
        <taxon>Coccomyxa</taxon>
    </lineage>
</organism>
<evidence type="ECO:0000313" key="3">
    <source>
        <dbReference type="EMBL" id="CAK0786813.1"/>
    </source>
</evidence>
<protein>
    <recommendedName>
        <fullName evidence="2">Alpha/beta hydrolase fold-3 domain-containing protein</fullName>
    </recommendedName>
</protein>
<evidence type="ECO:0000313" key="4">
    <source>
        <dbReference type="Proteomes" id="UP001314263"/>
    </source>
</evidence>
<dbReference type="InterPro" id="IPR029058">
    <property type="entry name" value="AB_hydrolase_fold"/>
</dbReference>
<proteinExistence type="predicted"/>
<dbReference type="PANTHER" id="PTHR48081">
    <property type="entry name" value="AB HYDROLASE SUPERFAMILY PROTEIN C4A8.06C"/>
    <property type="match status" value="1"/>
</dbReference>
<reference evidence="3 4" key="1">
    <citation type="submission" date="2023-10" db="EMBL/GenBank/DDBJ databases">
        <authorList>
            <person name="Maclean D."/>
            <person name="Macfadyen A."/>
        </authorList>
    </citation>
    <scope>NUCLEOTIDE SEQUENCE [LARGE SCALE GENOMIC DNA]</scope>
</reference>
<name>A0AAV1IHJ2_9CHLO</name>
<gene>
    <name evidence="3" type="ORF">CVIRNUC_010027</name>
</gene>
<evidence type="ECO:0000256" key="1">
    <source>
        <dbReference type="ARBA" id="ARBA00022801"/>
    </source>
</evidence>
<dbReference type="AlphaFoldDB" id="A0AAV1IHJ2"/>
<dbReference type="InterPro" id="IPR050300">
    <property type="entry name" value="GDXG_lipolytic_enzyme"/>
</dbReference>
<evidence type="ECO:0000259" key="2">
    <source>
        <dbReference type="Pfam" id="PF07859"/>
    </source>
</evidence>
<dbReference type="Proteomes" id="UP001314263">
    <property type="component" value="Unassembled WGS sequence"/>
</dbReference>
<accession>A0AAV1IHJ2</accession>